<comment type="caution">
    <text evidence="2">The sequence shown here is derived from an EMBL/GenBank/DDBJ whole genome shotgun (WGS) entry which is preliminary data.</text>
</comment>
<dbReference type="AlphaFoldDB" id="A0A4U7B8D1"/>
<organism evidence="2 3">
    <name type="scientific">Elsinoe australis</name>
    <dbReference type="NCBI Taxonomy" id="40998"/>
    <lineage>
        <taxon>Eukaryota</taxon>
        <taxon>Fungi</taxon>
        <taxon>Dikarya</taxon>
        <taxon>Ascomycota</taxon>
        <taxon>Pezizomycotina</taxon>
        <taxon>Dothideomycetes</taxon>
        <taxon>Dothideomycetidae</taxon>
        <taxon>Myriangiales</taxon>
        <taxon>Elsinoaceae</taxon>
        <taxon>Elsinoe</taxon>
    </lineage>
</organism>
<evidence type="ECO:0000256" key="1">
    <source>
        <dbReference type="SAM" id="MobiDB-lite"/>
    </source>
</evidence>
<evidence type="ECO:0000313" key="3">
    <source>
        <dbReference type="Proteomes" id="UP000308133"/>
    </source>
</evidence>
<feature type="region of interest" description="Disordered" evidence="1">
    <location>
        <begin position="147"/>
        <end position="200"/>
    </location>
</feature>
<gene>
    <name evidence="2" type="ORF">C1H76_2652</name>
</gene>
<accession>A0A4U7B8D1</accession>
<name>A0A4U7B8D1_9PEZI</name>
<evidence type="ECO:0000313" key="2">
    <source>
        <dbReference type="EMBL" id="TKX25066.1"/>
    </source>
</evidence>
<protein>
    <submittedName>
        <fullName evidence="2">Uncharacterized protein</fullName>
    </submittedName>
</protein>
<feature type="compositionally biased region" description="Polar residues" evidence="1">
    <location>
        <begin position="34"/>
        <end position="46"/>
    </location>
</feature>
<dbReference type="EMBL" id="PTQR01000032">
    <property type="protein sequence ID" value="TKX25066.1"/>
    <property type="molecule type" value="Genomic_DNA"/>
</dbReference>
<sequence length="200" mass="21940">MTDPSQADIHAEGQVPDNDAMCRGLDNHAEGHAQHQTQTTTWNASSDPFKPPTSSDSHERLEYYYFKHLELDALVAQNSAILNLGLSHYDPSVDKGVPEDLWDNSTENPRIPQYEAELQGLVSAMNYPAVSNAAMMEFVARSLRPPYHASGSSSNDSTGHTTTTQESAQVQVAKATDEETCPSQRPPASKKPRVAFLIND</sequence>
<feature type="compositionally biased region" description="Polar residues" evidence="1">
    <location>
        <begin position="150"/>
        <end position="170"/>
    </location>
</feature>
<dbReference type="Proteomes" id="UP000308133">
    <property type="component" value="Unassembled WGS sequence"/>
</dbReference>
<feature type="region of interest" description="Disordered" evidence="1">
    <location>
        <begin position="1"/>
        <end position="57"/>
    </location>
</feature>
<reference evidence="2 3" key="1">
    <citation type="submission" date="2018-02" db="EMBL/GenBank/DDBJ databases">
        <title>Draft genome sequences of Elsinoe sp., causing black scab on jojoba.</title>
        <authorList>
            <person name="Stodart B."/>
            <person name="Jeffress S."/>
            <person name="Ash G."/>
            <person name="Arun Chinnappa K."/>
        </authorList>
    </citation>
    <scope>NUCLEOTIDE SEQUENCE [LARGE SCALE GENOMIC DNA]</scope>
    <source>
        <strain evidence="2 3">Hillstone_2</strain>
    </source>
</reference>
<proteinExistence type="predicted"/>